<feature type="transmembrane region" description="Helical" evidence="5">
    <location>
        <begin position="53"/>
        <end position="70"/>
    </location>
</feature>
<keyword evidence="7" id="KW-1185">Reference proteome</keyword>
<dbReference type="SUPFAM" id="SSF103473">
    <property type="entry name" value="MFS general substrate transporter"/>
    <property type="match status" value="1"/>
</dbReference>
<comment type="subcellular location">
    <subcellularLocation>
        <location evidence="1">Membrane</location>
        <topology evidence="1">Multi-pass membrane protein</topology>
    </subcellularLocation>
</comment>
<protein>
    <submittedName>
        <fullName evidence="6">MFS transporter</fullName>
    </submittedName>
</protein>
<proteinExistence type="predicted"/>
<name>A0ABT1T186_9SPHI</name>
<dbReference type="InterPro" id="IPR036259">
    <property type="entry name" value="MFS_trans_sf"/>
</dbReference>
<feature type="transmembrane region" description="Helical" evidence="5">
    <location>
        <begin position="399"/>
        <end position="425"/>
    </location>
</feature>
<evidence type="ECO:0000256" key="2">
    <source>
        <dbReference type="ARBA" id="ARBA00022692"/>
    </source>
</evidence>
<keyword evidence="3 5" id="KW-1133">Transmembrane helix</keyword>
<feature type="transmembrane region" description="Helical" evidence="5">
    <location>
        <begin position="172"/>
        <end position="191"/>
    </location>
</feature>
<evidence type="ECO:0000256" key="1">
    <source>
        <dbReference type="ARBA" id="ARBA00004141"/>
    </source>
</evidence>
<feature type="transmembrane region" description="Helical" evidence="5">
    <location>
        <begin position="239"/>
        <end position="255"/>
    </location>
</feature>
<gene>
    <name evidence="6" type="ORF">NPE20_10360</name>
</gene>
<keyword evidence="2 5" id="KW-0812">Transmembrane</keyword>
<feature type="transmembrane region" description="Helical" evidence="5">
    <location>
        <begin position="105"/>
        <end position="129"/>
    </location>
</feature>
<dbReference type="Pfam" id="PF07690">
    <property type="entry name" value="MFS_1"/>
    <property type="match status" value="1"/>
</dbReference>
<sequence>MSKVIPIFRSWVPDWLIKVVLFIVLLPSLVLFFLPLSNINAAAGYYGCEPYDIQFAVVLFYVGYTSFFSLERRFFQYLATKEYFFIITFIQLLTSYICYVSQSLAFLFICRFLQGMAFTCTVNISLALIFSRLRTERAREVGYSIFFGLLICMIPFDNFITAELIDSFNFNTLYKAAIFSYAPSLVLLGIVMNNVRLNVKFPLYQLDWASFVLYAAFLGTIGYACVYGQEYYWLEDKRIVFSLSVGAGLLSLCLLRQWRLKRPYFELGAFRYRNFVLGAIVLFIFYICRFASGLTSTYFVTVLGLDPIHLSYINLYNISGIIVGVIFSCVLVLQHRPTRLILISGFLLLFIYHNWMFFLFNTQANESEFIIPLVIQGLGAGMLMTPTIVFAISAVPFRLGATAAGVCLFVRCLGFMVSIALINFFELFSKSKHYNTFQEQLSRINPVAGQTIMKHTKALLSKGIPAGQASKIADRLVVRSINTQGQIRFAMDYYQGISLLLFFTIILIALFPYINKTILNLRADQPAPF</sequence>
<evidence type="ECO:0000313" key="6">
    <source>
        <dbReference type="EMBL" id="MCQ6958364.1"/>
    </source>
</evidence>
<dbReference type="Gene3D" id="1.20.1250.20">
    <property type="entry name" value="MFS general substrate transporter like domains"/>
    <property type="match status" value="1"/>
</dbReference>
<feature type="transmembrane region" description="Helical" evidence="5">
    <location>
        <begin position="141"/>
        <end position="160"/>
    </location>
</feature>
<dbReference type="PANTHER" id="PTHR23501">
    <property type="entry name" value="MAJOR FACILITATOR SUPERFAMILY"/>
    <property type="match status" value="1"/>
</dbReference>
<evidence type="ECO:0000256" key="4">
    <source>
        <dbReference type="ARBA" id="ARBA00023136"/>
    </source>
</evidence>
<feature type="transmembrane region" description="Helical" evidence="5">
    <location>
        <begin position="312"/>
        <end position="333"/>
    </location>
</feature>
<feature type="transmembrane region" description="Helical" evidence="5">
    <location>
        <begin position="370"/>
        <end position="392"/>
    </location>
</feature>
<dbReference type="PANTHER" id="PTHR23501:SF5">
    <property type="entry name" value="TRANSPORT PROTEIN"/>
    <property type="match status" value="1"/>
</dbReference>
<feature type="transmembrane region" description="Helical" evidence="5">
    <location>
        <begin position="275"/>
        <end position="300"/>
    </location>
</feature>
<evidence type="ECO:0000256" key="3">
    <source>
        <dbReference type="ARBA" id="ARBA00022989"/>
    </source>
</evidence>
<accession>A0ABT1T186</accession>
<keyword evidence="4 5" id="KW-0472">Membrane</keyword>
<reference evidence="6 7" key="1">
    <citation type="submission" date="2022-07" db="EMBL/GenBank/DDBJ databases">
        <title>Mucilaginibacter sp. JC4.</title>
        <authorList>
            <person name="Le V."/>
            <person name="Ko S.-R."/>
            <person name="Ahn C.-Y."/>
            <person name="Oh H.-M."/>
        </authorList>
    </citation>
    <scope>NUCLEOTIDE SEQUENCE [LARGE SCALE GENOMIC DNA]</scope>
    <source>
        <strain evidence="6 7">JC4</strain>
    </source>
</reference>
<dbReference type="Proteomes" id="UP001204376">
    <property type="component" value="Unassembled WGS sequence"/>
</dbReference>
<evidence type="ECO:0000256" key="5">
    <source>
        <dbReference type="SAM" id="Phobius"/>
    </source>
</evidence>
<evidence type="ECO:0000313" key="7">
    <source>
        <dbReference type="Proteomes" id="UP001204376"/>
    </source>
</evidence>
<feature type="transmembrane region" description="Helical" evidence="5">
    <location>
        <begin position="493"/>
        <end position="514"/>
    </location>
</feature>
<feature type="transmembrane region" description="Helical" evidence="5">
    <location>
        <begin position="12"/>
        <end position="33"/>
    </location>
</feature>
<dbReference type="RefSeq" id="WP_256538539.1">
    <property type="nucleotide sequence ID" value="NZ_JANHOH010000001.1"/>
</dbReference>
<feature type="transmembrane region" description="Helical" evidence="5">
    <location>
        <begin position="211"/>
        <end position="233"/>
    </location>
</feature>
<dbReference type="InterPro" id="IPR011701">
    <property type="entry name" value="MFS"/>
</dbReference>
<organism evidence="6 7">
    <name type="scientific">Mucilaginibacter aquariorum</name>
    <dbReference type="NCBI Taxonomy" id="2967225"/>
    <lineage>
        <taxon>Bacteria</taxon>
        <taxon>Pseudomonadati</taxon>
        <taxon>Bacteroidota</taxon>
        <taxon>Sphingobacteriia</taxon>
        <taxon>Sphingobacteriales</taxon>
        <taxon>Sphingobacteriaceae</taxon>
        <taxon>Mucilaginibacter</taxon>
    </lineage>
</organism>
<feature type="transmembrane region" description="Helical" evidence="5">
    <location>
        <begin position="340"/>
        <end position="358"/>
    </location>
</feature>
<feature type="transmembrane region" description="Helical" evidence="5">
    <location>
        <begin position="82"/>
        <end position="99"/>
    </location>
</feature>
<comment type="caution">
    <text evidence="6">The sequence shown here is derived from an EMBL/GenBank/DDBJ whole genome shotgun (WGS) entry which is preliminary data.</text>
</comment>
<dbReference type="EMBL" id="JANHOH010000001">
    <property type="protein sequence ID" value="MCQ6958364.1"/>
    <property type="molecule type" value="Genomic_DNA"/>
</dbReference>